<dbReference type="InterPro" id="IPR008928">
    <property type="entry name" value="6-hairpin_glycosidase_sf"/>
</dbReference>
<dbReference type="AlphaFoldDB" id="A0A7V6A4E7"/>
<dbReference type="GO" id="GO:0004553">
    <property type="term" value="F:hydrolase activity, hydrolyzing O-glycosyl compounds"/>
    <property type="evidence" value="ECO:0007669"/>
    <property type="project" value="UniProtKB-ARBA"/>
</dbReference>
<proteinExistence type="predicted"/>
<dbReference type="SUPFAM" id="SSF48208">
    <property type="entry name" value="Six-hairpin glycosidases"/>
    <property type="match status" value="1"/>
</dbReference>
<feature type="domain" description="GH15-like" evidence="1">
    <location>
        <begin position="271"/>
        <end position="637"/>
    </location>
</feature>
<keyword evidence="2" id="KW-0378">Hydrolase</keyword>
<gene>
    <name evidence="2" type="ORF">ENV52_09790</name>
</gene>
<name>A0A7V6A4E7_9BACT</name>
<evidence type="ECO:0000259" key="1">
    <source>
        <dbReference type="Pfam" id="PF00723"/>
    </source>
</evidence>
<dbReference type="GO" id="GO:0005975">
    <property type="term" value="P:carbohydrate metabolic process"/>
    <property type="evidence" value="ECO:0007669"/>
    <property type="project" value="InterPro"/>
</dbReference>
<protein>
    <submittedName>
        <fullName evidence="2">Glycoside hydrolase family 15 protein</fullName>
    </submittedName>
</protein>
<dbReference type="PANTHER" id="PTHR31616:SF13">
    <property type="entry name" value="GLUCAN 1,4-ALPHA-GLUCOSIDASE"/>
    <property type="match status" value="1"/>
</dbReference>
<reference evidence="2" key="1">
    <citation type="journal article" date="2020" name="mSystems">
        <title>Genome- and Community-Level Interaction Insights into Carbon Utilization and Element Cycling Functions of Hydrothermarchaeota in Hydrothermal Sediment.</title>
        <authorList>
            <person name="Zhou Z."/>
            <person name="Liu Y."/>
            <person name="Xu W."/>
            <person name="Pan J."/>
            <person name="Luo Z.H."/>
            <person name="Li M."/>
        </authorList>
    </citation>
    <scope>NUCLEOTIDE SEQUENCE [LARGE SCALE GENOMIC DNA]</scope>
    <source>
        <strain evidence="2">SpSt-767</strain>
    </source>
</reference>
<dbReference type="Pfam" id="PF00723">
    <property type="entry name" value="Glyco_hydro_15"/>
    <property type="match status" value="1"/>
</dbReference>
<dbReference type="InterPro" id="IPR012341">
    <property type="entry name" value="6hp_glycosidase-like_sf"/>
</dbReference>
<evidence type="ECO:0000313" key="2">
    <source>
        <dbReference type="EMBL" id="HHS29975.1"/>
    </source>
</evidence>
<comment type="caution">
    <text evidence="2">The sequence shown here is derived from an EMBL/GenBank/DDBJ whole genome shotgun (WGS) entry which is preliminary data.</text>
</comment>
<dbReference type="EMBL" id="DTGR01000159">
    <property type="protein sequence ID" value="HHS29975.1"/>
    <property type="molecule type" value="Genomic_DNA"/>
</dbReference>
<sequence length="684" mass="77196">MPRDIPVGNGRLLVCFDRNYCIRDLYYPHVGQENHVGGKSCRLGVWVAGRFSWVNETWQRDLSYEPDTMATRVNLLQPALGILLMCRDAVDFHEDIYVREITVENLEGAAREVRLFFSLDLGISGNDLGDTAGYDPKTGAVIHYKGARYFLVGGVIGSDYKLNQFAVGQKGDGGREGTFRDAEDGVLSGNAIAQGSVDSVVALHLGLAPNSQGTAYFYLAAGQSWEEIRRLDKAIRAKHPKNLIKRTEDYWRLWVRKESPALELLPENLADFYRRSLIIVRTQIDAGGGILAANDSDIIYFNRDTYSYVWPRDAALVAHALDQAGHPTASRNFFNFISRLLQPEGCLLHKFNPDGTLASSWHPWFFEGQPQIPIQEDSTALVLWALWHHFVLYRDLDFIKPLYRPLIKKAGNFLCAHRDRETGLPAPSYDLWEERRGILSFTTGAVFGGLTAAALFCQVLGEEEHSRRYQQTAAAIRDAASQYLWRPELNRFCRMISRDAQGQMHYDDTCDASLWGLFAFGLYTADDPRIIATMSALREKLWLDTPVGGMARNEDDGYFRVKKDLPGNPWFICTLWLADYFLEKGSEEDIKEALEILAWVAAHALPSGVLPEQINPLTGEPLSVSPLTWSHGTYIATVHRYLTHMARQEEGARPAAAGPYARQEDWIHRLYSQTCDSIRGICKF</sequence>
<organism evidence="2">
    <name type="scientific">Desulfobacca acetoxidans</name>
    <dbReference type="NCBI Taxonomy" id="60893"/>
    <lineage>
        <taxon>Bacteria</taxon>
        <taxon>Pseudomonadati</taxon>
        <taxon>Thermodesulfobacteriota</taxon>
        <taxon>Desulfobaccia</taxon>
        <taxon>Desulfobaccales</taxon>
        <taxon>Desulfobaccaceae</taxon>
        <taxon>Desulfobacca</taxon>
    </lineage>
</organism>
<accession>A0A7V6A4E7</accession>
<dbReference type="Gene3D" id="1.50.10.10">
    <property type="match status" value="1"/>
</dbReference>
<dbReference type="PANTHER" id="PTHR31616">
    <property type="entry name" value="TREHALASE"/>
    <property type="match status" value="1"/>
</dbReference>
<dbReference type="InterPro" id="IPR011613">
    <property type="entry name" value="GH15-like"/>
</dbReference>